<dbReference type="PROSITE" id="PS51462">
    <property type="entry name" value="NUDIX"/>
    <property type="match status" value="1"/>
</dbReference>
<proteinExistence type="predicted"/>
<comment type="caution">
    <text evidence="3">The sequence shown here is derived from an EMBL/GenBank/DDBJ whole genome shotgun (WGS) entry which is preliminary data.</text>
</comment>
<dbReference type="PANTHER" id="PTHR21340:SF7">
    <property type="entry name" value="NUDIX HYDROLASE DOMAIN-CONTAINING PROTEIN"/>
    <property type="match status" value="1"/>
</dbReference>
<sequence length="155" mass="17785">MPPPLSSGILLFRRRGRETEVLLIRPGGPYWTKRQEGAWMIPKGGVDEGETPEQAAFREYEEELGSPLEADVFRLCRVKQSGGKLVDVFAAEGDFDTNLLKSTEFEMEWPPRSGQLRRYPEAEEARWMTLDQARRMMLPSQLPMLDALEQKLQES</sequence>
<dbReference type="PRINTS" id="PR00502">
    <property type="entry name" value="NUDIXFAMILY"/>
</dbReference>
<keyword evidence="4" id="KW-1185">Reference proteome</keyword>
<keyword evidence="1" id="KW-0378">Hydrolase</keyword>
<dbReference type="InterPro" id="IPR020476">
    <property type="entry name" value="Nudix_hydrolase"/>
</dbReference>
<protein>
    <submittedName>
        <fullName evidence="3">NUDIX domain-containing protein</fullName>
    </submittedName>
</protein>
<accession>A0ABT0RG18</accession>
<dbReference type="SUPFAM" id="SSF55811">
    <property type="entry name" value="Nudix"/>
    <property type="match status" value="1"/>
</dbReference>
<dbReference type="Proteomes" id="UP001165343">
    <property type="component" value="Unassembled WGS sequence"/>
</dbReference>
<dbReference type="InterPro" id="IPR051325">
    <property type="entry name" value="Nudix_hydrolase_domain"/>
</dbReference>
<dbReference type="InterPro" id="IPR000086">
    <property type="entry name" value="NUDIX_hydrolase_dom"/>
</dbReference>
<name>A0ABT0RG18_9SPHN</name>
<evidence type="ECO:0000256" key="1">
    <source>
        <dbReference type="ARBA" id="ARBA00022801"/>
    </source>
</evidence>
<dbReference type="Pfam" id="PF00293">
    <property type="entry name" value="NUDIX"/>
    <property type="match status" value="1"/>
</dbReference>
<dbReference type="Gene3D" id="3.90.79.10">
    <property type="entry name" value="Nucleoside Triphosphate Pyrophosphohydrolase"/>
    <property type="match status" value="1"/>
</dbReference>
<dbReference type="EMBL" id="JAMGBC010000001">
    <property type="protein sequence ID" value="MCL6679227.1"/>
    <property type="molecule type" value="Genomic_DNA"/>
</dbReference>
<reference evidence="3" key="1">
    <citation type="submission" date="2022-05" db="EMBL/GenBank/DDBJ databases">
        <authorList>
            <person name="Jo J.-H."/>
            <person name="Im W.-T."/>
        </authorList>
    </citation>
    <scope>NUCLEOTIDE SEQUENCE</scope>
    <source>
        <strain evidence="3">RG327</strain>
    </source>
</reference>
<dbReference type="RefSeq" id="WP_249868140.1">
    <property type="nucleotide sequence ID" value="NZ_JAMGBC010000001.1"/>
</dbReference>
<feature type="domain" description="Nudix hydrolase" evidence="2">
    <location>
        <begin position="2"/>
        <end position="152"/>
    </location>
</feature>
<dbReference type="PANTHER" id="PTHR21340">
    <property type="entry name" value="DIADENOSINE 5,5-P1,P4-TETRAPHOSPHATE PYROPHOSPHOHYDROLASE MUTT"/>
    <property type="match status" value="1"/>
</dbReference>
<organism evidence="3 4">
    <name type="scientific">Sphingomonas anseongensis</name>
    <dbReference type="NCBI Taxonomy" id="2908207"/>
    <lineage>
        <taxon>Bacteria</taxon>
        <taxon>Pseudomonadati</taxon>
        <taxon>Pseudomonadota</taxon>
        <taxon>Alphaproteobacteria</taxon>
        <taxon>Sphingomonadales</taxon>
        <taxon>Sphingomonadaceae</taxon>
        <taxon>Sphingomonas</taxon>
    </lineage>
</organism>
<evidence type="ECO:0000313" key="4">
    <source>
        <dbReference type="Proteomes" id="UP001165343"/>
    </source>
</evidence>
<evidence type="ECO:0000259" key="2">
    <source>
        <dbReference type="PROSITE" id="PS51462"/>
    </source>
</evidence>
<dbReference type="InterPro" id="IPR015797">
    <property type="entry name" value="NUDIX_hydrolase-like_dom_sf"/>
</dbReference>
<evidence type="ECO:0000313" key="3">
    <source>
        <dbReference type="EMBL" id="MCL6679227.1"/>
    </source>
</evidence>
<gene>
    <name evidence="3" type="ORF">LZ519_07880</name>
</gene>